<dbReference type="OrthoDB" id="9804734at2"/>
<gene>
    <name evidence="4" type="ORF">SAMN02745248_00404</name>
</gene>
<dbReference type="STRING" id="1121331.SAMN02745248_00404"/>
<dbReference type="Pfam" id="PF25137">
    <property type="entry name" value="ADH_Fe_C"/>
    <property type="match status" value="1"/>
</dbReference>
<evidence type="ECO:0000256" key="1">
    <source>
        <dbReference type="ARBA" id="ARBA00023002"/>
    </source>
</evidence>
<reference evidence="4 5" key="1">
    <citation type="submission" date="2016-11" db="EMBL/GenBank/DDBJ databases">
        <authorList>
            <person name="Jaros S."/>
            <person name="Januszkiewicz K."/>
            <person name="Wedrychowicz H."/>
        </authorList>
    </citation>
    <scope>NUCLEOTIDE SEQUENCE [LARGE SCALE GENOMIC DNA]</scope>
    <source>
        <strain evidence="4 5">DSM 3090</strain>
    </source>
</reference>
<keyword evidence="1" id="KW-0560">Oxidoreductase</keyword>
<dbReference type="SUPFAM" id="SSF56796">
    <property type="entry name" value="Dehydroquinate synthase-like"/>
    <property type="match status" value="1"/>
</dbReference>
<evidence type="ECO:0000259" key="2">
    <source>
        <dbReference type="Pfam" id="PF00465"/>
    </source>
</evidence>
<dbReference type="InterPro" id="IPR018211">
    <property type="entry name" value="ADH_Fe_CS"/>
</dbReference>
<evidence type="ECO:0000313" key="4">
    <source>
        <dbReference type="EMBL" id="SHJ56143.1"/>
    </source>
</evidence>
<dbReference type="InterPro" id="IPR056798">
    <property type="entry name" value="ADH_Fe_C"/>
</dbReference>
<dbReference type="AlphaFoldDB" id="A0A1M6KB30"/>
<dbReference type="GO" id="GO:0004022">
    <property type="term" value="F:alcohol dehydrogenase (NAD+) activity"/>
    <property type="evidence" value="ECO:0007669"/>
    <property type="project" value="UniProtKB-ARBA"/>
</dbReference>
<dbReference type="Gene3D" id="1.20.1090.10">
    <property type="entry name" value="Dehydroquinate synthase-like - alpha domain"/>
    <property type="match status" value="1"/>
</dbReference>
<dbReference type="PANTHER" id="PTHR11496">
    <property type="entry name" value="ALCOHOL DEHYDROGENASE"/>
    <property type="match status" value="1"/>
</dbReference>
<feature type="domain" description="Alcohol dehydrogenase iron-type/glycerol dehydrogenase GldA" evidence="2">
    <location>
        <begin position="9"/>
        <end position="167"/>
    </location>
</feature>
<protein>
    <submittedName>
        <fullName evidence="4">Alcohol dehydrogenase, class IV</fullName>
    </submittedName>
</protein>
<dbReference type="Pfam" id="PF00465">
    <property type="entry name" value="Fe-ADH"/>
    <property type="match status" value="1"/>
</dbReference>
<name>A0A1M6KB30_9CLOT</name>
<evidence type="ECO:0000259" key="3">
    <source>
        <dbReference type="Pfam" id="PF25137"/>
    </source>
</evidence>
<keyword evidence="5" id="KW-1185">Reference proteome</keyword>
<dbReference type="InterPro" id="IPR039697">
    <property type="entry name" value="Alcohol_dehydrogenase_Fe"/>
</dbReference>
<organism evidence="4 5">
    <name type="scientific">Hathewaya proteolytica DSM 3090</name>
    <dbReference type="NCBI Taxonomy" id="1121331"/>
    <lineage>
        <taxon>Bacteria</taxon>
        <taxon>Bacillati</taxon>
        <taxon>Bacillota</taxon>
        <taxon>Clostridia</taxon>
        <taxon>Eubacteriales</taxon>
        <taxon>Clostridiaceae</taxon>
        <taxon>Hathewaya</taxon>
    </lineage>
</organism>
<sequence length="387" mass="42123">MNSFCMKPRVHFGENALDYLMTIKSKTALVVADPFMVKSGVVNKVLERLEKAGVKCIVFSDIVPDPPLAIIAKGIKVMDKVNPEVVVALGGGSAIDATKAIIYFRKTVKTGLHGNENMVEPEFIAIPTTSGTGSEVTSFSVITDREKNIKYPLVEEEMIPDVTILDPELVKSVPAQITADTGMDVLTHAIEAYVSTNSSDFSDAFAEKAIKTVFEYLPKAYKNGDDEVAREKMHNASCMAGMAFNSASLGINHSMAHILGGKFHIPHGRANAILLPYVIEYNANLNDSKADSKSTAELYANIAKMLGINNGNTKMAVKSLINTIKSFTKSMGIPRNIKELGINRDEYMGEVQALAEIALNDGCTATNPRKPELKELEKLFINIYNGI</sequence>
<dbReference type="Proteomes" id="UP000183952">
    <property type="component" value="Unassembled WGS sequence"/>
</dbReference>
<dbReference type="GO" id="GO:0046872">
    <property type="term" value="F:metal ion binding"/>
    <property type="evidence" value="ECO:0007669"/>
    <property type="project" value="InterPro"/>
</dbReference>
<dbReference type="RefSeq" id="WP_072901752.1">
    <property type="nucleotide sequence ID" value="NZ_FRAD01000004.1"/>
</dbReference>
<dbReference type="FunFam" id="3.40.50.1970:FF:000003">
    <property type="entry name" value="Alcohol dehydrogenase, iron-containing"/>
    <property type="match status" value="1"/>
</dbReference>
<accession>A0A1M6KB30</accession>
<dbReference type="CDD" id="cd08180">
    <property type="entry name" value="PDD"/>
    <property type="match status" value="1"/>
</dbReference>
<dbReference type="PANTHER" id="PTHR11496:SF83">
    <property type="entry name" value="HYDROXYACID-OXOACID TRANSHYDROGENASE, MITOCHONDRIAL"/>
    <property type="match status" value="1"/>
</dbReference>
<evidence type="ECO:0000313" key="5">
    <source>
        <dbReference type="Proteomes" id="UP000183952"/>
    </source>
</evidence>
<dbReference type="InterPro" id="IPR001670">
    <property type="entry name" value="ADH_Fe/GldA"/>
</dbReference>
<feature type="domain" description="Fe-containing alcohol dehydrogenase-like C-terminal" evidence="3">
    <location>
        <begin position="178"/>
        <end position="381"/>
    </location>
</feature>
<dbReference type="PROSITE" id="PS00913">
    <property type="entry name" value="ADH_IRON_1"/>
    <property type="match status" value="1"/>
</dbReference>
<dbReference type="Gene3D" id="3.40.50.1970">
    <property type="match status" value="1"/>
</dbReference>
<dbReference type="EMBL" id="FRAD01000004">
    <property type="protein sequence ID" value="SHJ56143.1"/>
    <property type="molecule type" value="Genomic_DNA"/>
</dbReference>
<proteinExistence type="predicted"/>
<dbReference type="FunFam" id="1.20.1090.10:FF:000001">
    <property type="entry name" value="Aldehyde-alcohol dehydrogenase"/>
    <property type="match status" value="1"/>
</dbReference>